<feature type="region of interest" description="Disordered" evidence="12">
    <location>
        <begin position="1"/>
        <end position="97"/>
    </location>
</feature>
<dbReference type="FunFam" id="3.30.160.60:FF:001119">
    <property type="entry name" value="zinc finger protein 408"/>
    <property type="match status" value="1"/>
</dbReference>
<evidence type="ECO:0000313" key="14">
    <source>
        <dbReference type="Ensembl" id="ENSACAP00000030564.1"/>
    </source>
</evidence>
<evidence type="ECO:0000256" key="11">
    <source>
        <dbReference type="PROSITE-ProRule" id="PRU00042"/>
    </source>
</evidence>
<dbReference type="GO" id="GO:0000981">
    <property type="term" value="F:DNA-binding transcription factor activity, RNA polymerase II-specific"/>
    <property type="evidence" value="ECO:0000318"/>
    <property type="project" value="GO_Central"/>
</dbReference>
<keyword evidence="9" id="KW-0804">Transcription</keyword>
<feature type="compositionally biased region" description="Polar residues" evidence="12">
    <location>
        <begin position="30"/>
        <end position="49"/>
    </location>
</feature>
<dbReference type="FunFam" id="3.30.160.60:FF:002061">
    <property type="entry name" value="Uncharacterized protein"/>
    <property type="match status" value="1"/>
</dbReference>
<feature type="domain" description="C2H2-type" evidence="13">
    <location>
        <begin position="176"/>
        <end position="203"/>
    </location>
</feature>
<keyword evidence="15" id="KW-1185">Reference proteome</keyword>
<keyword evidence="7" id="KW-0805">Transcription regulation</keyword>
<keyword evidence="10" id="KW-0539">Nucleus</keyword>
<proteinExistence type="inferred from homology"/>
<comment type="similarity">
    <text evidence="2">Belongs to the krueppel C2H2-type zinc-finger protein family.</text>
</comment>
<feature type="domain" description="C2H2-type" evidence="13">
    <location>
        <begin position="260"/>
        <end position="287"/>
    </location>
</feature>
<evidence type="ECO:0000256" key="3">
    <source>
        <dbReference type="ARBA" id="ARBA00022723"/>
    </source>
</evidence>
<dbReference type="PANTHER" id="PTHR24404">
    <property type="entry name" value="ZINC FINGER PROTEIN"/>
    <property type="match status" value="1"/>
</dbReference>
<comment type="subcellular location">
    <subcellularLocation>
        <location evidence="1">Nucleus</location>
    </subcellularLocation>
</comment>
<dbReference type="Gene3D" id="3.30.160.60">
    <property type="entry name" value="Classic Zinc Finger"/>
    <property type="match status" value="5"/>
</dbReference>
<dbReference type="Pfam" id="PF00096">
    <property type="entry name" value="zf-C2H2"/>
    <property type="match status" value="4"/>
</dbReference>
<feature type="region of interest" description="Disordered" evidence="12">
    <location>
        <begin position="142"/>
        <end position="169"/>
    </location>
</feature>
<keyword evidence="3" id="KW-0479">Metal-binding</keyword>
<evidence type="ECO:0000256" key="8">
    <source>
        <dbReference type="ARBA" id="ARBA00023125"/>
    </source>
</evidence>
<feature type="compositionally biased region" description="Basic and acidic residues" evidence="12">
    <location>
        <begin position="83"/>
        <end position="97"/>
    </location>
</feature>
<feature type="compositionally biased region" description="Polar residues" evidence="12">
    <location>
        <begin position="62"/>
        <end position="79"/>
    </location>
</feature>
<dbReference type="PROSITE" id="PS00028">
    <property type="entry name" value="ZINC_FINGER_C2H2_1"/>
    <property type="match status" value="5"/>
</dbReference>
<keyword evidence="5 11" id="KW-0863">Zinc-finger</keyword>
<evidence type="ECO:0000256" key="7">
    <source>
        <dbReference type="ARBA" id="ARBA00023015"/>
    </source>
</evidence>
<evidence type="ECO:0000256" key="2">
    <source>
        <dbReference type="ARBA" id="ARBA00006991"/>
    </source>
</evidence>
<dbReference type="GO" id="GO:0000978">
    <property type="term" value="F:RNA polymerase II cis-regulatory region sequence-specific DNA binding"/>
    <property type="evidence" value="ECO:0000318"/>
    <property type="project" value="GO_Central"/>
</dbReference>
<dbReference type="GO" id="GO:0008270">
    <property type="term" value="F:zinc ion binding"/>
    <property type="evidence" value="ECO:0007669"/>
    <property type="project" value="UniProtKB-KW"/>
</dbReference>
<dbReference type="GO" id="GO:0006357">
    <property type="term" value="P:regulation of transcription by RNA polymerase II"/>
    <property type="evidence" value="ECO:0000318"/>
    <property type="project" value="GO_Central"/>
</dbReference>
<accession>A0A803T5S4</accession>
<evidence type="ECO:0000256" key="6">
    <source>
        <dbReference type="ARBA" id="ARBA00022833"/>
    </source>
</evidence>
<dbReference type="PANTHER" id="PTHR24404:SF41">
    <property type="entry name" value="ZINC FINGER PROTEIN 613"/>
    <property type="match status" value="1"/>
</dbReference>
<reference evidence="14" key="2">
    <citation type="submission" date="2025-08" db="UniProtKB">
        <authorList>
            <consortium name="Ensembl"/>
        </authorList>
    </citation>
    <scope>IDENTIFICATION</scope>
</reference>
<evidence type="ECO:0000256" key="5">
    <source>
        <dbReference type="ARBA" id="ARBA00022771"/>
    </source>
</evidence>
<feature type="domain" description="C2H2-type" evidence="13">
    <location>
        <begin position="288"/>
        <end position="315"/>
    </location>
</feature>
<evidence type="ECO:0000259" key="13">
    <source>
        <dbReference type="PROSITE" id="PS50157"/>
    </source>
</evidence>
<evidence type="ECO:0000313" key="15">
    <source>
        <dbReference type="Proteomes" id="UP000001646"/>
    </source>
</evidence>
<name>A0A803T5S4_ANOCA</name>
<dbReference type="GO" id="GO:0005634">
    <property type="term" value="C:nucleus"/>
    <property type="evidence" value="ECO:0007669"/>
    <property type="project" value="UniProtKB-SubCell"/>
</dbReference>
<keyword evidence="8" id="KW-0238">DNA-binding</keyword>
<dbReference type="FunFam" id="3.30.160.60:FF:000002">
    <property type="entry name" value="Zinc finger protein 1 homolog"/>
    <property type="match status" value="1"/>
</dbReference>
<reference evidence="14" key="3">
    <citation type="submission" date="2025-09" db="UniProtKB">
        <authorList>
            <consortium name="Ensembl"/>
        </authorList>
    </citation>
    <scope>IDENTIFICATION</scope>
</reference>
<dbReference type="Ensembl" id="ENSACAT00000046234.1">
    <property type="protein sequence ID" value="ENSACAP00000030564.1"/>
    <property type="gene ID" value="ENSACAG00000041644.1"/>
</dbReference>
<dbReference type="SMART" id="SM00355">
    <property type="entry name" value="ZnF_C2H2"/>
    <property type="match status" value="5"/>
</dbReference>
<feature type="compositionally biased region" description="Polar residues" evidence="12">
    <location>
        <begin position="160"/>
        <end position="169"/>
    </location>
</feature>
<reference evidence="14 15" key="1">
    <citation type="submission" date="2009-12" db="EMBL/GenBank/DDBJ databases">
        <title>The Genome Sequence of Anolis carolinensis (Green Anole Lizard).</title>
        <authorList>
            <consortium name="The Genome Sequencing Platform"/>
            <person name="Di Palma F."/>
            <person name="Alfoldi J."/>
            <person name="Heiman D."/>
            <person name="Young S."/>
            <person name="Grabherr M."/>
            <person name="Johnson J."/>
            <person name="Lander E.S."/>
            <person name="Lindblad-Toh K."/>
        </authorList>
    </citation>
    <scope>NUCLEOTIDE SEQUENCE [LARGE SCALE GENOMIC DNA]</scope>
    <source>
        <strain evidence="14 15">JBL SC #1</strain>
    </source>
</reference>
<dbReference type="InterPro" id="IPR050589">
    <property type="entry name" value="Ikaros_C2H2-ZF"/>
</dbReference>
<dbReference type="InterPro" id="IPR013087">
    <property type="entry name" value="Znf_C2H2_type"/>
</dbReference>
<feature type="compositionally biased region" description="Basic and acidic residues" evidence="12">
    <location>
        <begin position="142"/>
        <end position="155"/>
    </location>
</feature>
<dbReference type="FunFam" id="3.30.160.60:FF:002005">
    <property type="entry name" value="Zinc finger protein 200"/>
    <property type="match status" value="1"/>
</dbReference>
<keyword evidence="4" id="KW-0677">Repeat</keyword>
<evidence type="ECO:0000256" key="10">
    <source>
        <dbReference type="ARBA" id="ARBA00023242"/>
    </source>
</evidence>
<dbReference type="InParanoid" id="A0A803T5S4"/>
<evidence type="ECO:0000256" key="12">
    <source>
        <dbReference type="SAM" id="MobiDB-lite"/>
    </source>
</evidence>
<protein>
    <recommendedName>
        <fullName evidence="13">C2H2-type domain-containing protein</fullName>
    </recommendedName>
</protein>
<feature type="domain" description="C2H2-type" evidence="13">
    <location>
        <begin position="204"/>
        <end position="231"/>
    </location>
</feature>
<evidence type="ECO:0000256" key="4">
    <source>
        <dbReference type="ARBA" id="ARBA00022737"/>
    </source>
</evidence>
<dbReference type="GeneTree" id="ENSGT01150000286918"/>
<dbReference type="Proteomes" id="UP000001646">
    <property type="component" value="Chromosome 2"/>
</dbReference>
<keyword evidence="6" id="KW-0862">Zinc</keyword>
<dbReference type="AlphaFoldDB" id="A0A803T5S4"/>
<dbReference type="SUPFAM" id="SSF57667">
    <property type="entry name" value="beta-beta-alpha zinc fingers"/>
    <property type="match status" value="3"/>
</dbReference>
<dbReference type="InterPro" id="IPR036236">
    <property type="entry name" value="Znf_C2H2_sf"/>
</dbReference>
<dbReference type="FunFam" id="3.30.160.60:FF:000383">
    <property type="entry name" value="Uncharacterized protein"/>
    <property type="match status" value="1"/>
</dbReference>
<evidence type="ECO:0000256" key="9">
    <source>
        <dbReference type="ARBA" id="ARBA00023163"/>
    </source>
</evidence>
<dbReference type="PROSITE" id="PS50157">
    <property type="entry name" value="ZINC_FINGER_C2H2_2"/>
    <property type="match status" value="5"/>
</dbReference>
<organism evidence="14 15">
    <name type="scientific">Anolis carolinensis</name>
    <name type="common">Green anole</name>
    <name type="synonym">American chameleon</name>
    <dbReference type="NCBI Taxonomy" id="28377"/>
    <lineage>
        <taxon>Eukaryota</taxon>
        <taxon>Metazoa</taxon>
        <taxon>Chordata</taxon>
        <taxon>Craniata</taxon>
        <taxon>Vertebrata</taxon>
        <taxon>Euteleostomi</taxon>
        <taxon>Lepidosauria</taxon>
        <taxon>Squamata</taxon>
        <taxon>Bifurcata</taxon>
        <taxon>Unidentata</taxon>
        <taxon>Episquamata</taxon>
        <taxon>Toxicofera</taxon>
        <taxon>Iguania</taxon>
        <taxon>Dactyloidae</taxon>
        <taxon>Anolis</taxon>
    </lineage>
</organism>
<feature type="domain" description="C2H2-type" evidence="13">
    <location>
        <begin position="232"/>
        <end position="259"/>
    </location>
</feature>
<sequence length="375" mass="42892">KQKKHTFSHPKSEKYSCMKSKRWQKGRSGGTNEESGGQNRNKCPLSLSSGDEKGKEMKVSLQVESSPAEASQRSLTMASNIHKRTDQLRSQESKKLVETERKHTKTFIAADDKTSTDTGKPLFSTYGRKDYNVSDGFVDLNPRKKDAKCPEDGERHKSHGQSLQRNQNVPTGGKLHKCATCEKDFKCRADLARHERSHTGEKPYQCSRCEKCFSQKSTLVRHQLSHTGVKPYKCSQCGKCFTQRSHLKKHQSLHTGEKPYTCSQCGKSFPKRKTLKNHERIHIGEKPYECSLCGKCFWQSSDLIFHQRIHTGKKPYCRREQEQMLYSDNNTSFTKLVLMTFGCIHHFMGLTVNKKQLPENSSFMCLWLILVSSVS</sequence>
<evidence type="ECO:0000256" key="1">
    <source>
        <dbReference type="ARBA" id="ARBA00004123"/>
    </source>
</evidence>